<dbReference type="Proteomes" id="UP000261660">
    <property type="component" value="Unplaced"/>
</dbReference>
<dbReference type="InterPro" id="IPR013087">
    <property type="entry name" value="Znf_C2H2_type"/>
</dbReference>
<dbReference type="GO" id="GO:0008270">
    <property type="term" value="F:zinc ion binding"/>
    <property type="evidence" value="ECO:0007669"/>
    <property type="project" value="UniProtKB-KW"/>
</dbReference>
<feature type="compositionally biased region" description="Basic and acidic residues" evidence="12">
    <location>
        <begin position="32"/>
        <end position="44"/>
    </location>
</feature>
<dbReference type="Gene3D" id="3.30.160.60">
    <property type="entry name" value="Classic Zinc Finger"/>
    <property type="match status" value="6"/>
</dbReference>
<evidence type="ECO:0000256" key="5">
    <source>
        <dbReference type="ARBA" id="ARBA00022771"/>
    </source>
</evidence>
<feature type="domain" description="C2H2-type" evidence="13">
    <location>
        <begin position="216"/>
        <end position="246"/>
    </location>
</feature>
<keyword evidence="3" id="KW-0479">Metal-binding</keyword>
<dbReference type="Ensembl" id="ENSLBET00000021572.1">
    <property type="protein sequence ID" value="ENSLBEP00000020454.1"/>
    <property type="gene ID" value="ENSLBEG00000015694.1"/>
</dbReference>
<feature type="compositionally biased region" description="Polar residues" evidence="12">
    <location>
        <begin position="45"/>
        <end position="67"/>
    </location>
</feature>
<evidence type="ECO:0000256" key="7">
    <source>
        <dbReference type="ARBA" id="ARBA00023015"/>
    </source>
</evidence>
<evidence type="ECO:0000256" key="1">
    <source>
        <dbReference type="ARBA" id="ARBA00004123"/>
    </source>
</evidence>
<keyword evidence="5 11" id="KW-0863">Zinc-finger</keyword>
<dbReference type="PANTHER" id="PTHR24394">
    <property type="entry name" value="ZINC FINGER PROTEIN"/>
    <property type="match status" value="1"/>
</dbReference>
<keyword evidence="10" id="KW-0539">Nucleus</keyword>
<evidence type="ECO:0000256" key="9">
    <source>
        <dbReference type="ARBA" id="ARBA00023163"/>
    </source>
</evidence>
<dbReference type="InterPro" id="IPR036236">
    <property type="entry name" value="Znf_C2H2_sf"/>
</dbReference>
<dbReference type="PROSITE" id="PS50157">
    <property type="entry name" value="ZINC_FINGER_C2H2_2"/>
    <property type="match status" value="6"/>
</dbReference>
<evidence type="ECO:0000256" key="8">
    <source>
        <dbReference type="ARBA" id="ARBA00023125"/>
    </source>
</evidence>
<dbReference type="FunFam" id="3.30.160.60:FF:002343">
    <property type="entry name" value="Zinc finger protein 33A"/>
    <property type="match status" value="1"/>
</dbReference>
<feature type="domain" description="C2H2-type" evidence="13">
    <location>
        <begin position="159"/>
        <end position="186"/>
    </location>
</feature>
<keyword evidence="6" id="KW-0862">Zinc</keyword>
<evidence type="ECO:0000313" key="15">
    <source>
        <dbReference type="Proteomes" id="UP000261660"/>
    </source>
</evidence>
<dbReference type="FunFam" id="3.30.160.60:FF:000624">
    <property type="entry name" value="zinc finger protein 697"/>
    <property type="match status" value="1"/>
</dbReference>
<dbReference type="Pfam" id="PF13912">
    <property type="entry name" value="zf-C2H2_6"/>
    <property type="match status" value="1"/>
</dbReference>
<feature type="domain" description="C2H2-type" evidence="13">
    <location>
        <begin position="75"/>
        <end position="102"/>
    </location>
</feature>
<feature type="domain" description="C2H2-type" evidence="13">
    <location>
        <begin position="103"/>
        <end position="130"/>
    </location>
</feature>
<dbReference type="GO" id="GO:0005634">
    <property type="term" value="C:nucleus"/>
    <property type="evidence" value="ECO:0007669"/>
    <property type="project" value="UniProtKB-SubCell"/>
</dbReference>
<evidence type="ECO:0000256" key="4">
    <source>
        <dbReference type="ARBA" id="ARBA00022737"/>
    </source>
</evidence>
<feature type="domain" description="C2H2-type" evidence="13">
    <location>
        <begin position="188"/>
        <end position="215"/>
    </location>
</feature>
<dbReference type="GeneTree" id="ENSGT00950000182774"/>
<comment type="similarity">
    <text evidence="2">Belongs to the krueppel C2H2-type zinc-finger protein family.</text>
</comment>
<dbReference type="GO" id="GO:0003677">
    <property type="term" value="F:DNA binding"/>
    <property type="evidence" value="ECO:0007669"/>
    <property type="project" value="UniProtKB-KW"/>
</dbReference>
<dbReference type="FunFam" id="3.30.160.60:FF:000478">
    <property type="entry name" value="Zinc finger protein 133"/>
    <property type="match status" value="1"/>
</dbReference>
<reference evidence="14" key="1">
    <citation type="submission" date="2025-08" db="UniProtKB">
        <authorList>
            <consortium name="Ensembl"/>
        </authorList>
    </citation>
    <scope>IDENTIFICATION</scope>
</reference>
<evidence type="ECO:0000256" key="12">
    <source>
        <dbReference type="SAM" id="MobiDB-lite"/>
    </source>
</evidence>
<keyword evidence="8" id="KW-0238">DNA-binding</keyword>
<protein>
    <recommendedName>
        <fullName evidence="13">C2H2-type domain-containing protein</fullName>
    </recommendedName>
</protein>
<dbReference type="Pfam" id="PF00096">
    <property type="entry name" value="zf-C2H2"/>
    <property type="match status" value="4"/>
</dbReference>
<dbReference type="FunFam" id="3.30.160.60:FF:001480">
    <property type="entry name" value="Si:cabz01071911.3"/>
    <property type="match status" value="1"/>
</dbReference>
<evidence type="ECO:0000259" key="13">
    <source>
        <dbReference type="PROSITE" id="PS50157"/>
    </source>
</evidence>
<evidence type="ECO:0000256" key="6">
    <source>
        <dbReference type="ARBA" id="ARBA00022833"/>
    </source>
</evidence>
<dbReference type="PROSITE" id="PS00028">
    <property type="entry name" value="ZINC_FINGER_C2H2_1"/>
    <property type="match status" value="5"/>
</dbReference>
<accession>A0A3Q3FLT5</accession>
<feature type="region of interest" description="Disordered" evidence="12">
    <location>
        <begin position="1"/>
        <end position="67"/>
    </location>
</feature>
<evidence type="ECO:0000256" key="2">
    <source>
        <dbReference type="ARBA" id="ARBA00006991"/>
    </source>
</evidence>
<keyword evidence="15" id="KW-1185">Reference proteome</keyword>
<comment type="subcellular location">
    <subcellularLocation>
        <location evidence="1">Nucleus</location>
    </subcellularLocation>
</comment>
<proteinExistence type="inferred from homology"/>
<evidence type="ECO:0000256" key="11">
    <source>
        <dbReference type="PROSITE-ProRule" id="PRU00042"/>
    </source>
</evidence>
<evidence type="ECO:0000256" key="10">
    <source>
        <dbReference type="ARBA" id="ARBA00023242"/>
    </source>
</evidence>
<keyword evidence="4" id="KW-0677">Repeat</keyword>
<dbReference type="GO" id="GO:0000981">
    <property type="term" value="F:DNA-binding transcription factor activity, RNA polymerase II-specific"/>
    <property type="evidence" value="ECO:0007669"/>
    <property type="project" value="TreeGrafter"/>
</dbReference>
<evidence type="ECO:0000313" key="14">
    <source>
        <dbReference type="Ensembl" id="ENSLBEP00000020454.1"/>
    </source>
</evidence>
<dbReference type="PANTHER" id="PTHR24394:SF48">
    <property type="entry name" value="ZINC FINGER PROTEIN 771"/>
    <property type="match status" value="1"/>
</dbReference>
<dbReference type="SMART" id="SM00355">
    <property type="entry name" value="ZnF_C2H2"/>
    <property type="match status" value="6"/>
</dbReference>
<reference evidence="14" key="2">
    <citation type="submission" date="2025-09" db="UniProtKB">
        <authorList>
            <consortium name="Ensembl"/>
        </authorList>
    </citation>
    <scope>IDENTIFICATION</scope>
</reference>
<feature type="domain" description="C2H2-type" evidence="13">
    <location>
        <begin position="131"/>
        <end position="158"/>
    </location>
</feature>
<keyword evidence="7" id="KW-0805">Transcription regulation</keyword>
<name>A0A3Q3FLT5_9LABR</name>
<dbReference type="SUPFAM" id="SSF57667">
    <property type="entry name" value="beta-beta-alpha zinc fingers"/>
    <property type="match status" value="3"/>
</dbReference>
<feature type="compositionally biased region" description="Basic and acidic residues" evidence="12">
    <location>
        <begin position="9"/>
        <end position="21"/>
    </location>
</feature>
<dbReference type="AlphaFoldDB" id="A0A3Q3FLT5"/>
<keyword evidence="9" id="KW-0804">Transcription</keyword>
<sequence length="259" mass="29691">PSKRNYKLPQEREQLEVKQETGDFWSTLTSEESEHMEPEIKNPESSKNGDSVSTTNPERRLQMSTSHLAESSKPFSCVTCKKDFRFSHALTAHMRTHTGERLHSCSTCGKTFRRRSNLKSHLQIHTGEKPFTCQICGKSIRLKGDYNIHMRTHSGENPYSCDTCGKGFFKRSDLNRHVRIHSGERPPHCCRICGRDFRSGRMLECHMITHTGETLHSCSTCGEGFSQTLDLIRHIFLLKLLTGIRLCLCFIITKMKLLC</sequence>
<evidence type="ECO:0000256" key="3">
    <source>
        <dbReference type="ARBA" id="ARBA00022723"/>
    </source>
</evidence>
<organism evidence="14 15">
    <name type="scientific">Labrus bergylta</name>
    <name type="common">ballan wrasse</name>
    <dbReference type="NCBI Taxonomy" id="56723"/>
    <lineage>
        <taxon>Eukaryota</taxon>
        <taxon>Metazoa</taxon>
        <taxon>Chordata</taxon>
        <taxon>Craniata</taxon>
        <taxon>Vertebrata</taxon>
        <taxon>Euteleostomi</taxon>
        <taxon>Actinopterygii</taxon>
        <taxon>Neopterygii</taxon>
        <taxon>Teleostei</taxon>
        <taxon>Neoteleostei</taxon>
        <taxon>Acanthomorphata</taxon>
        <taxon>Eupercaria</taxon>
        <taxon>Labriformes</taxon>
        <taxon>Labridae</taxon>
        <taxon>Labrus</taxon>
    </lineage>
</organism>